<feature type="region of interest" description="Disordered" evidence="1">
    <location>
        <begin position="972"/>
        <end position="1053"/>
    </location>
</feature>
<feature type="domain" description="Rab-GAP TBC" evidence="2">
    <location>
        <begin position="1237"/>
        <end position="1430"/>
    </location>
</feature>
<organism evidence="3 4">
    <name type="scientific">Thielaviopsis punctulata</name>
    <dbReference type="NCBI Taxonomy" id="72032"/>
    <lineage>
        <taxon>Eukaryota</taxon>
        <taxon>Fungi</taxon>
        <taxon>Dikarya</taxon>
        <taxon>Ascomycota</taxon>
        <taxon>Pezizomycotina</taxon>
        <taxon>Sordariomycetes</taxon>
        <taxon>Hypocreomycetidae</taxon>
        <taxon>Microascales</taxon>
        <taxon>Ceratocystidaceae</taxon>
        <taxon>Thielaviopsis</taxon>
    </lineage>
</organism>
<dbReference type="EMBL" id="LAEV01000019">
    <property type="protein sequence ID" value="KKA31194.1"/>
    <property type="molecule type" value="Genomic_DNA"/>
</dbReference>
<evidence type="ECO:0000256" key="1">
    <source>
        <dbReference type="SAM" id="MobiDB-lite"/>
    </source>
</evidence>
<feature type="region of interest" description="Disordered" evidence="1">
    <location>
        <begin position="591"/>
        <end position="621"/>
    </location>
</feature>
<feature type="compositionally biased region" description="Polar residues" evidence="1">
    <location>
        <begin position="500"/>
        <end position="514"/>
    </location>
</feature>
<evidence type="ECO:0000313" key="4">
    <source>
        <dbReference type="Proteomes" id="UP000033483"/>
    </source>
</evidence>
<dbReference type="PROSITE" id="PS50086">
    <property type="entry name" value="TBC_RABGAP"/>
    <property type="match status" value="1"/>
</dbReference>
<dbReference type="InterPro" id="IPR050302">
    <property type="entry name" value="Rab_GAP_TBC_domain"/>
</dbReference>
<feature type="region of interest" description="Disordered" evidence="1">
    <location>
        <begin position="500"/>
        <end position="525"/>
    </location>
</feature>
<feature type="region of interest" description="Disordered" evidence="1">
    <location>
        <begin position="750"/>
        <end position="804"/>
    </location>
</feature>
<dbReference type="OrthoDB" id="294251at2759"/>
<feature type="compositionally biased region" description="Low complexity" evidence="1">
    <location>
        <begin position="927"/>
        <end position="936"/>
    </location>
</feature>
<feature type="region of interest" description="Disordered" evidence="1">
    <location>
        <begin position="635"/>
        <end position="698"/>
    </location>
</feature>
<gene>
    <name evidence="3" type="ORF">TD95_000794</name>
</gene>
<protein>
    <recommendedName>
        <fullName evidence="2">Rab-GAP TBC domain-containing protein</fullName>
    </recommendedName>
</protein>
<dbReference type="SMART" id="SM00164">
    <property type="entry name" value="TBC"/>
    <property type="match status" value="1"/>
</dbReference>
<feature type="compositionally biased region" description="Polar residues" evidence="1">
    <location>
        <begin position="887"/>
        <end position="914"/>
    </location>
</feature>
<dbReference type="Proteomes" id="UP000033483">
    <property type="component" value="Unassembled WGS sequence"/>
</dbReference>
<feature type="compositionally biased region" description="Polar residues" evidence="1">
    <location>
        <begin position="768"/>
        <end position="778"/>
    </location>
</feature>
<feature type="compositionally biased region" description="Low complexity" evidence="1">
    <location>
        <begin position="202"/>
        <end position="215"/>
    </location>
</feature>
<dbReference type="GO" id="GO:0031267">
    <property type="term" value="F:small GTPase binding"/>
    <property type="evidence" value="ECO:0007669"/>
    <property type="project" value="TreeGrafter"/>
</dbReference>
<sequence>MFPPQAYFASLNAATNSIVVDSRLSVDLSCSPSASTPTSASASASTGDPSSPVSPSSSGNTSASTNTAASIAFSAPVFTRAGYPDPLASHIITRSDLVGTAPSFHTAHEPPASDTGSSYQTAPEAPPSDSGTKATSEKRTGLHKAFSIRSMAGVKNRFRSRRRSPTEPSSAREQGSRPAPASGGRFSLSATRPSPIAEVSDDSSASPTWSSPAPSSFLGASRLSLLVGGSRGRSGTVTSNNSSLVGEQVTASTEVSGLDNTAGDNGTLTFQVKESRGIKKNKKHRRMSLAGNSRIRVGSTTNSAVPKPARFSGLSSSPAGVGSAENAEFTGAIAGDDSENSAPTSAVADTAAASSHKPLSSFPFSSSSNSSSLEESYSTTPQSLQSRRFSPPTPIYNSQSRAATTAAVSASAVTASTPAPFVSTAPAPAPAPAPTGPATAAAAKAQLLAARNQLKQLPLQRPSLLRSTGSVLSAAPAPAPALTTDFASALAPRRPFSSAAVSASTPTWTRSPSSGRAAAHHFSLPPSASKNQFGIDFESLTFSLDDLNIPTEFESRPPPDLRLSVDFDSSSSASASSCAAAAAAAAAATAASAPKSAPLQKSPIRLLSDSPPPVSSQSVAKSHFSLTETLWPRPRSQSATVEDYPPDLVIDSRGATPKPKAYLLQTSPTSKDKEPRKAVKELDPEVKEPAQDKEENKYSPLAVSIPSDSLLDDAFLGNFSFSKRGSVLLGGHRVISRTIIDEYLRSLVASDPPSEQSSNPTAVPESASVESQGSTISELSVPLEPTYTSSPPGPLSPPPAATLPVSGDSTAFLVTPTVEGVPLIRKTSATPSPSLTSLIAAPRPEDPGYEIISALRRRLTTRSLSTSTLAAVVAASDKAAQAPASPTSQRRLSDDAQTVVSSAGSRTATPSTLAASEDEVDAEKIATTTTTSTKTKMPSPNDLLQPAVPDLEQESHKVRSLYESGETIYWENGRPSSAHTTGVAPGPASVSSDRLEPMPEAPEETENALVTPVTSHLTPNPNPTWTTPRSANSTSSQGRDSSQTRREFELAGGLEDWEDVDSRDVDRYGFINPKSSDTRLPTPTETRQQQMQSRLRRPFSRKDALGTSLHSHNGFGRPPSRKVSARSLNTQASEVSAISWRSTRSMARQAVNMLPTNRDRRWMDDAGDMLTLAPGIADISDDADAGRISEALKRKEWRRIEKWRHMATVRSSSSPGEGQQYEFDMKDPKLIERTWKGIPDCWRAAAWWSFLSQSARENGKSPSEEAIVASFHALQSKPCTDDVQIDLDVPRTISRHIMFRRRYRGGQRLLFRVLHALALYFPDVGYVQGMASLAATLLSYFDEEKAFVMIVRLWTLRGLARLYSPGFEGLMDSLAELEGVWISNKPVAKKMKELCIPPTAYGTRWYLTLFNLSIPFGAQLRIWDVFMLLGSPAVEGRLPPPPSALTALGASAPPRRSAINLLPPRNKSVSAGDGVARPSTSIGTAAAATAAQTPADGLQVLHAAAAALIQALGDVLIDSDFENAMKALTSWIPVKDEDLLMRVAMAEYKTHYLQRKKKRLL</sequence>
<proteinExistence type="predicted"/>
<feature type="compositionally biased region" description="Pro residues" evidence="1">
    <location>
        <begin position="791"/>
        <end position="801"/>
    </location>
</feature>
<dbReference type="InterPro" id="IPR000195">
    <property type="entry name" value="Rab-GAP-TBC_dom"/>
</dbReference>
<reference evidence="3 4" key="1">
    <citation type="submission" date="2015-03" db="EMBL/GenBank/DDBJ databases">
        <authorList>
            <person name="Radwan O."/>
            <person name="Al-Naeli F.A."/>
            <person name="Rendon G.A."/>
            <person name="Fields C."/>
        </authorList>
    </citation>
    <scope>NUCLEOTIDE SEQUENCE [LARGE SCALE GENOMIC DNA]</scope>
    <source>
        <strain evidence="3">CR-DP1</strain>
    </source>
</reference>
<name>A0A0F4ZKR7_9PEZI</name>
<dbReference type="Gene3D" id="1.10.472.80">
    <property type="entry name" value="Ypt/Rab-GAP domain of gyp1p, domain 3"/>
    <property type="match status" value="1"/>
</dbReference>
<feature type="compositionally biased region" description="Polar residues" evidence="1">
    <location>
        <begin position="379"/>
        <end position="388"/>
    </location>
</feature>
<dbReference type="PANTHER" id="PTHR47219:SF9">
    <property type="entry name" value="GTPASE ACTIVATING PROTEIN AND CENTROSOME-ASSOCIATED, ISOFORM B"/>
    <property type="match status" value="1"/>
</dbReference>
<feature type="compositionally biased region" description="Polar residues" evidence="1">
    <location>
        <begin position="1073"/>
        <end position="1093"/>
    </location>
</feature>
<feature type="region of interest" description="Disordered" evidence="1">
    <location>
        <begin position="1068"/>
        <end position="1129"/>
    </location>
</feature>
<dbReference type="FunFam" id="1.10.8.270:FF:000023">
    <property type="entry name" value="TBC domain-containing protein C1778.09"/>
    <property type="match status" value="1"/>
</dbReference>
<feature type="region of interest" description="Disordered" evidence="1">
    <location>
        <begin position="29"/>
        <end position="64"/>
    </location>
</feature>
<feature type="region of interest" description="Disordered" evidence="1">
    <location>
        <begin position="876"/>
        <end position="958"/>
    </location>
</feature>
<evidence type="ECO:0000313" key="3">
    <source>
        <dbReference type="EMBL" id="KKA31194.1"/>
    </source>
</evidence>
<dbReference type="InterPro" id="IPR035969">
    <property type="entry name" value="Rab-GAP_TBC_sf"/>
</dbReference>
<feature type="region of interest" description="Disordered" evidence="1">
    <location>
        <begin position="277"/>
        <end position="401"/>
    </location>
</feature>
<feature type="compositionally biased region" description="Basic and acidic residues" evidence="1">
    <location>
        <begin position="670"/>
        <end position="697"/>
    </location>
</feature>
<dbReference type="PANTHER" id="PTHR47219">
    <property type="entry name" value="RAB GTPASE-ACTIVATING PROTEIN 1-LIKE"/>
    <property type="match status" value="1"/>
</dbReference>
<keyword evidence="4" id="KW-1185">Reference proteome</keyword>
<comment type="caution">
    <text evidence="3">The sequence shown here is derived from an EMBL/GenBank/DDBJ whole genome shotgun (WGS) entry which is preliminary data.</text>
</comment>
<feature type="compositionally biased region" description="Basic residues" evidence="1">
    <location>
        <begin position="278"/>
        <end position="287"/>
    </location>
</feature>
<feature type="compositionally biased region" description="Polar residues" evidence="1">
    <location>
        <begin position="1029"/>
        <end position="1041"/>
    </location>
</feature>
<dbReference type="SUPFAM" id="SSF47923">
    <property type="entry name" value="Ypt/Rab-GAP domain of gyp1p"/>
    <property type="match status" value="2"/>
</dbReference>
<feature type="region of interest" description="Disordered" evidence="1">
    <location>
        <begin position="102"/>
        <end position="215"/>
    </location>
</feature>
<dbReference type="Gene3D" id="1.10.8.270">
    <property type="entry name" value="putative rabgap domain of human tbc1 domain family member 14 like domains"/>
    <property type="match status" value="1"/>
</dbReference>
<dbReference type="Pfam" id="PF00566">
    <property type="entry name" value="RabGAP-TBC"/>
    <property type="match status" value="1"/>
</dbReference>
<feature type="compositionally biased region" description="Low complexity" evidence="1">
    <location>
        <begin position="876"/>
        <end position="886"/>
    </location>
</feature>
<dbReference type="GO" id="GO:0005096">
    <property type="term" value="F:GTPase activator activity"/>
    <property type="evidence" value="ECO:0007669"/>
    <property type="project" value="TreeGrafter"/>
</dbReference>
<accession>A0A0F4ZKR7</accession>
<evidence type="ECO:0000259" key="2">
    <source>
        <dbReference type="PROSITE" id="PS50086"/>
    </source>
</evidence>
<feature type="compositionally biased region" description="Low complexity" evidence="1">
    <location>
        <begin position="341"/>
        <end position="378"/>
    </location>
</feature>